<keyword evidence="1" id="KW-1133">Transmembrane helix</keyword>
<sequence>MDSSPITTWEGAGAYFTFADMPGVLYLILALAAIACFGTIVMAAKHETEAFKKIAGKD</sequence>
<proteinExistence type="predicted"/>
<reference evidence="2 3" key="1">
    <citation type="submission" date="2014-09" db="EMBL/GenBank/DDBJ databases">
        <title>Genome sequencing of Methyloceanibacter caenitepidi Gela4.</title>
        <authorList>
            <person name="Takeuchi M."/>
            <person name="Susumu S."/>
            <person name="Kamagata Y."/>
            <person name="Oshima K."/>
            <person name="Hattori M."/>
            <person name="Iwasaki W."/>
        </authorList>
    </citation>
    <scope>NUCLEOTIDE SEQUENCE [LARGE SCALE GENOMIC DNA]</scope>
    <source>
        <strain evidence="2 3">Gela4</strain>
    </source>
</reference>
<dbReference type="STRING" id="1384459.GL4_0794"/>
<keyword evidence="1" id="KW-0472">Membrane</keyword>
<dbReference type="HOGENOM" id="CLU_210400_0_0_5"/>
<keyword evidence="1" id="KW-0812">Transmembrane</keyword>
<feature type="transmembrane region" description="Helical" evidence="1">
    <location>
        <begin position="24"/>
        <end position="44"/>
    </location>
</feature>
<evidence type="ECO:0000313" key="2">
    <source>
        <dbReference type="EMBL" id="BAQ16256.1"/>
    </source>
</evidence>
<keyword evidence="3" id="KW-1185">Reference proteome</keyword>
<protein>
    <recommendedName>
        <fullName evidence="4">Heme exporter protein D</fullName>
    </recommendedName>
</protein>
<organism evidence="2 3">
    <name type="scientific">Methyloceanibacter caenitepidi</name>
    <dbReference type="NCBI Taxonomy" id="1384459"/>
    <lineage>
        <taxon>Bacteria</taxon>
        <taxon>Pseudomonadati</taxon>
        <taxon>Pseudomonadota</taxon>
        <taxon>Alphaproteobacteria</taxon>
        <taxon>Hyphomicrobiales</taxon>
        <taxon>Hyphomicrobiaceae</taxon>
        <taxon>Methyloceanibacter</taxon>
    </lineage>
</organism>
<evidence type="ECO:0000256" key="1">
    <source>
        <dbReference type="SAM" id="Phobius"/>
    </source>
</evidence>
<dbReference type="RefSeq" id="WP_172653287.1">
    <property type="nucleotide sequence ID" value="NZ_AP014648.1"/>
</dbReference>
<gene>
    <name evidence="2" type="ORF">GL4_0794</name>
</gene>
<dbReference type="KEGG" id="mcg:GL4_0794"/>
<dbReference type="Proteomes" id="UP000031643">
    <property type="component" value="Chromosome"/>
</dbReference>
<dbReference type="EMBL" id="AP014648">
    <property type="protein sequence ID" value="BAQ16256.1"/>
    <property type="molecule type" value="Genomic_DNA"/>
</dbReference>
<name>A0A0A8K0C0_9HYPH</name>
<evidence type="ECO:0000313" key="3">
    <source>
        <dbReference type="Proteomes" id="UP000031643"/>
    </source>
</evidence>
<dbReference type="AlphaFoldDB" id="A0A0A8K0C0"/>
<evidence type="ECO:0008006" key="4">
    <source>
        <dbReference type="Google" id="ProtNLM"/>
    </source>
</evidence>
<accession>A0A0A8K0C0</accession>